<dbReference type="SUPFAM" id="SSF82693">
    <property type="entry name" value="Multidrug efflux transporter AcrB pore domain, PN1, PN2, PC1 and PC2 subdomains"/>
    <property type="match status" value="2"/>
</dbReference>
<dbReference type="AlphaFoldDB" id="A0A5B0VHD3"/>
<evidence type="ECO:0000313" key="2">
    <source>
        <dbReference type="EMBL" id="KAA1173778.1"/>
    </source>
</evidence>
<evidence type="ECO:0000313" key="3">
    <source>
        <dbReference type="Proteomes" id="UP000323161"/>
    </source>
</evidence>
<feature type="transmembrane region" description="Helical" evidence="1">
    <location>
        <begin position="20"/>
        <end position="39"/>
    </location>
</feature>
<dbReference type="Pfam" id="PF00873">
    <property type="entry name" value="ACR_tran"/>
    <property type="match status" value="1"/>
</dbReference>
<dbReference type="PANTHER" id="PTHR32063">
    <property type="match status" value="1"/>
</dbReference>
<dbReference type="RefSeq" id="WP_149600174.1">
    <property type="nucleotide sequence ID" value="NZ_VTUU01000004.1"/>
</dbReference>
<feature type="transmembrane region" description="Helical" evidence="1">
    <location>
        <begin position="1003"/>
        <end position="1028"/>
    </location>
</feature>
<keyword evidence="1" id="KW-0472">Membrane</keyword>
<evidence type="ECO:0000256" key="1">
    <source>
        <dbReference type="SAM" id="Phobius"/>
    </source>
</evidence>
<dbReference type="Proteomes" id="UP000323161">
    <property type="component" value="Unassembled WGS sequence"/>
</dbReference>
<feature type="transmembrane region" description="Helical" evidence="1">
    <location>
        <begin position="364"/>
        <end position="382"/>
    </location>
</feature>
<dbReference type="InterPro" id="IPR027463">
    <property type="entry name" value="AcrB_DN_DC_subdom"/>
</dbReference>
<gene>
    <name evidence="2" type="ORF">FWJ25_10155</name>
</gene>
<dbReference type="GO" id="GO:0042910">
    <property type="term" value="F:xenobiotic transmembrane transporter activity"/>
    <property type="evidence" value="ECO:0007669"/>
    <property type="project" value="TreeGrafter"/>
</dbReference>
<keyword evidence="1" id="KW-0812">Transmembrane</keyword>
<keyword evidence="3" id="KW-1185">Reference proteome</keyword>
<dbReference type="Gene3D" id="1.20.1640.10">
    <property type="entry name" value="Multidrug efflux transporter AcrB transmembrane domain"/>
    <property type="match status" value="2"/>
</dbReference>
<dbReference type="PANTHER" id="PTHR32063:SF33">
    <property type="entry name" value="RND SUPERFAMILY EFFLUX PUMP PERMEASE COMPONENT"/>
    <property type="match status" value="1"/>
</dbReference>
<feature type="transmembrane region" description="Helical" evidence="1">
    <location>
        <begin position="438"/>
        <end position="460"/>
    </location>
</feature>
<reference evidence="2 3" key="1">
    <citation type="submission" date="2019-08" db="EMBL/GenBank/DDBJ databases">
        <title>Marinobacter ZYF650 sp. nov., a marine bacterium isolated from seawater of the Mariana trench.</title>
        <authorList>
            <person name="Ahmad W."/>
        </authorList>
    </citation>
    <scope>NUCLEOTIDE SEQUENCE [LARGE SCALE GENOMIC DNA]</scope>
    <source>
        <strain evidence="2 3">ZYF650</strain>
    </source>
</reference>
<dbReference type="SUPFAM" id="SSF82866">
    <property type="entry name" value="Multidrug efflux transporter AcrB transmembrane domain"/>
    <property type="match status" value="2"/>
</dbReference>
<dbReference type="Gene3D" id="3.30.70.1320">
    <property type="entry name" value="Multidrug efflux transporter AcrB pore domain like"/>
    <property type="match status" value="1"/>
</dbReference>
<dbReference type="InterPro" id="IPR001036">
    <property type="entry name" value="Acrflvin-R"/>
</dbReference>
<feature type="transmembrane region" description="Helical" evidence="1">
    <location>
        <begin position="974"/>
        <end position="991"/>
    </location>
</feature>
<dbReference type="Gene3D" id="3.30.70.1440">
    <property type="entry name" value="Multidrug efflux transporter AcrB pore domain"/>
    <property type="match status" value="1"/>
</dbReference>
<feature type="transmembrane region" description="Helical" evidence="1">
    <location>
        <begin position="466"/>
        <end position="483"/>
    </location>
</feature>
<accession>A0A5B0VHD3</accession>
<protein>
    <submittedName>
        <fullName evidence="2">Efflux RND transporter permease subunit</fullName>
    </submittedName>
</protein>
<dbReference type="SUPFAM" id="SSF82714">
    <property type="entry name" value="Multidrug efflux transporter AcrB TolC docking domain, DN and DC subdomains"/>
    <property type="match status" value="2"/>
</dbReference>
<keyword evidence="1" id="KW-1133">Transmembrane helix</keyword>
<dbReference type="GO" id="GO:0005886">
    <property type="term" value="C:plasma membrane"/>
    <property type="evidence" value="ECO:0007669"/>
    <property type="project" value="TreeGrafter"/>
</dbReference>
<dbReference type="Gene3D" id="3.30.2090.10">
    <property type="entry name" value="Multidrug efflux transporter AcrB TolC docking domain, DN and DC subdomains"/>
    <property type="match status" value="2"/>
</dbReference>
<dbReference type="EMBL" id="VTUU01000004">
    <property type="protein sequence ID" value="KAA1173778.1"/>
    <property type="molecule type" value="Genomic_DNA"/>
</dbReference>
<feature type="transmembrane region" description="Helical" evidence="1">
    <location>
        <begin position="540"/>
        <end position="560"/>
    </location>
</feature>
<comment type="caution">
    <text evidence="2">The sequence shown here is derived from an EMBL/GenBank/DDBJ whole genome shotgun (WGS) entry which is preliminary data.</text>
</comment>
<dbReference type="PRINTS" id="PR00702">
    <property type="entry name" value="ACRIFLAVINRP"/>
</dbReference>
<feature type="transmembrane region" description="Helical" evidence="1">
    <location>
        <begin position="877"/>
        <end position="893"/>
    </location>
</feature>
<feature type="transmembrane region" description="Helical" evidence="1">
    <location>
        <begin position="925"/>
        <end position="947"/>
    </location>
</feature>
<dbReference type="Gene3D" id="3.30.70.1430">
    <property type="entry name" value="Multidrug efflux transporter AcrB pore domain"/>
    <property type="match status" value="2"/>
</dbReference>
<organism evidence="2 3">
    <name type="scientific">Marinobacter salinexigens</name>
    <dbReference type="NCBI Taxonomy" id="2919747"/>
    <lineage>
        <taxon>Bacteria</taxon>
        <taxon>Pseudomonadati</taxon>
        <taxon>Pseudomonadota</taxon>
        <taxon>Gammaproteobacteria</taxon>
        <taxon>Pseudomonadales</taxon>
        <taxon>Marinobacteraceae</taxon>
        <taxon>Marinobacter</taxon>
    </lineage>
</organism>
<feature type="transmembrane region" description="Helical" evidence="1">
    <location>
        <begin position="900"/>
        <end position="919"/>
    </location>
</feature>
<name>A0A5B0VHD3_9GAMM</name>
<proteinExistence type="predicted"/>
<sequence length="1055" mass="115203">MSEQNWNKGIIPWFANNPVAANLLMLLVIALGLFQAGSLRKEAFPSMEPDSLTISVSYDSGSAQQAEEGLAIKIEDQLEDVNGIKSITSSSTASSATVTIEKQSDYDLDELLRDVKSKVDAISTFPADAKSPVIEKAEREEHSLWLQLHGDADRYTLQQLAEELKSDLVAHPDISRVSKSGWLDPMMVIEVDEGQLQAYGLSLSDVEDAINQGSSSTMTAVLKNDQVYLQLKASQQAYLKEEFANIPLVTTSTGVILKLGDVAAIKDTYDDDTSVLSRFAGESSVALQIITTGQDDITNTVEAAKSVVAEWQDDGKLPLGVELTSWYDRSSFISERLQLLVSNAITGIVMVFVLLALFLNLTVAFWVAMGLPFIFFGTLFFMGDSFAGLSLNEFTTFGFIMALGIVVDDAVVVGESVYTVRSEEGDTLRNTIKGTLRVAVPTLFGVFTTVVAFFSLSNISGGMGQLYAQFAAVVTICLLLSILESKLILPAHLAHLNTHKRSNPHPSMRIWQTIQHCADTGLQWFNDRLYKPVIDLALHYRYAVVVLFVALFILVMAMPFTGAVRLSFFPDIPGDNVRAEITMQNDASFGLTHQALLSLEKKAHEIDRELVNQSGSDNATGIGNLQVLSEADQSGKVTVELAADAPYDINTFTRLWKESAGLPEGVKTLSVASHPDMVDALRIELRANDNTLLSAAGEDAKEQLQQISAISGIEDNLEASQPQLFLQLNAQGKALGLSTDMLAQQVLQAFSGQVVQRFQRNSDEIEVKVRYPEEARQNPTDVLSARIRTDDGTVMPLSSVATVEYGYTRDTITRIDGKRALYISADVDKDSMSSTELVANLQQNLVPELERQYPGLDISFAGEAEQQAETQSSMTEVFIIAMLVIYMLLAIPLKSYIQPVLIMTAIPFGVVGAILGHWMNDLPMSILSFNGIIALSGVVVNDSLLLVSRYNELRPGADHPLEAIGQACRSRLRAVLLTSLTTFAGLAPLLTETSTQAQFLIPAAVALGYGIMFATVITLILIPVLVAIQHDAEERFNQIRSWFSVDSTDQGTNQC</sequence>
<feature type="transmembrane region" description="Helical" evidence="1">
    <location>
        <begin position="339"/>
        <end position="358"/>
    </location>
</feature>